<keyword evidence="2" id="KW-1185">Reference proteome</keyword>
<dbReference type="AlphaFoldDB" id="A0A4R7PY52"/>
<dbReference type="InterPro" id="IPR036583">
    <property type="entry name" value="23S_rRNA_IVS_sf"/>
</dbReference>
<dbReference type="InterPro" id="IPR012657">
    <property type="entry name" value="23S_rRNA-intervening_sequence"/>
</dbReference>
<dbReference type="Proteomes" id="UP000294689">
    <property type="component" value="Unassembled WGS sequence"/>
</dbReference>
<proteinExistence type="predicted"/>
<dbReference type="Gene3D" id="1.20.1440.60">
    <property type="entry name" value="23S rRNA-intervening sequence"/>
    <property type="match status" value="1"/>
</dbReference>
<protein>
    <submittedName>
        <fullName evidence="1">Four helix bundle protein</fullName>
    </submittedName>
</protein>
<dbReference type="RefSeq" id="WP_133757964.1">
    <property type="nucleotide sequence ID" value="NZ_SOBW01000008.1"/>
</dbReference>
<dbReference type="SUPFAM" id="SSF158446">
    <property type="entry name" value="IVS-encoded protein-like"/>
    <property type="match status" value="1"/>
</dbReference>
<gene>
    <name evidence="1" type="ORF">BXY82_1951</name>
</gene>
<evidence type="ECO:0000313" key="2">
    <source>
        <dbReference type="Proteomes" id="UP000294689"/>
    </source>
</evidence>
<dbReference type="EMBL" id="SOBW01000008">
    <property type="protein sequence ID" value="TDU39913.1"/>
    <property type="molecule type" value="Genomic_DNA"/>
</dbReference>
<comment type="caution">
    <text evidence="1">The sequence shown here is derived from an EMBL/GenBank/DDBJ whole genome shotgun (WGS) entry which is preliminary data.</text>
</comment>
<dbReference type="PANTHER" id="PTHR38471:SF2">
    <property type="entry name" value="FOUR HELIX BUNDLE PROTEIN"/>
    <property type="match status" value="1"/>
</dbReference>
<dbReference type="Pfam" id="PF05635">
    <property type="entry name" value="23S_rRNA_IVP"/>
    <property type="match status" value="1"/>
</dbReference>
<evidence type="ECO:0000313" key="1">
    <source>
        <dbReference type="EMBL" id="TDU39913.1"/>
    </source>
</evidence>
<dbReference type="NCBIfam" id="TIGR02436">
    <property type="entry name" value="four helix bundle protein"/>
    <property type="match status" value="1"/>
</dbReference>
<organism evidence="1 2">
    <name type="scientific">Gelidibacter sediminis</name>
    <dbReference type="NCBI Taxonomy" id="1608710"/>
    <lineage>
        <taxon>Bacteria</taxon>
        <taxon>Pseudomonadati</taxon>
        <taxon>Bacteroidota</taxon>
        <taxon>Flavobacteriia</taxon>
        <taxon>Flavobacteriales</taxon>
        <taxon>Flavobacteriaceae</taxon>
        <taxon>Gelidibacter</taxon>
    </lineage>
</organism>
<dbReference type="PANTHER" id="PTHR38471">
    <property type="entry name" value="FOUR HELIX BUNDLE PROTEIN"/>
    <property type="match status" value="1"/>
</dbReference>
<sequence>MSFKKLMAYQKGFDLAMEIFHLTKGFPNSEQFMLTSQMVRSSRAVCSAIAEAYRKRPYEKHFKSKLTDADSENSETQLWLDFAFACHYIDAQKRAALQLKSEEIGKLLNYMINHPEKFRSN</sequence>
<name>A0A4R7PY52_9FLAO</name>
<dbReference type="OrthoDB" id="9811959at2"/>
<accession>A0A4R7PY52</accession>
<dbReference type="CDD" id="cd16377">
    <property type="entry name" value="23S_rRNA_IVP_like"/>
    <property type="match status" value="1"/>
</dbReference>
<reference evidence="1 2" key="1">
    <citation type="submission" date="2019-03" db="EMBL/GenBank/DDBJ databases">
        <title>Genomic Encyclopedia of Archaeal and Bacterial Type Strains, Phase II (KMG-II): from individual species to whole genera.</title>
        <authorList>
            <person name="Goeker M."/>
        </authorList>
    </citation>
    <scope>NUCLEOTIDE SEQUENCE [LARGE SCALE GENOMIC DNA]</scope>
    <source>
        <strain evidence="1 2">DSM 28135</strain>
    </source>
</reference>